<feature type="region of interest" description="Disordered" evidence="1">
    <location>
        <begin position="311"/>
        <end position="403"/>
    </location>
</feature>
<dbReference type="Proteomes" id="UP000717515">
    <property type="component" value="Unassembled WGS sequence"/>
</dbReference>
<evidence type="ECO:0000313" key="3">
    <source>
        <dbReference type="EMBL" id="KAG9324973.1"/>
    </source>
</evidence>
<evidence type="ECO:0000256" key="1">
    <source>
        <dbReference type="SAM" id="MobiDB-lite"/>
    </source>
</evidence>
<reference evidence="3" key="1">
    <citation type="submission" date="2021-07" db="EMBL/GenBank/DDBJ databases">
        <title>Draft genome of Mortierella alpina, strain LL118, isolated from an aspen leaf litter sample.</title>
        <authorList>
            <person name="Yang S."/>
            <person name="Vinatzer B.A."/>
        </authorList>
    </citation>
    <scope>NUCLEOTIDE SEQUENCE</scope>
    <source>
        <strain evidence="3">LL118</strain>
    </source>
</reference>
<feature type="compositionally biased region" description="Basic and acidic residues" evidence="1">
    <location>
        <begin position="248"/>
        <end position="264"/>
    </location>
</feature>
<gene>
    <name evidence="3" type="ORF">KVV02_000482</name>
</gene>
<dbReference type="InterPro" id="IPR036527">
    <property type="entry name" value="SCP2_sterol-bd_dom_sf"/>
</dbReference>
<name>A0A9P8A516_MORAP</name>
<evidence type="ECO:0000313" key="4">
    <source>
        <dbReference type="Proteomes" id="UP000717515"/>
    </source>
</evidence>
<dbReference type="EMBL" id="JAIFTL010000051">
    <property type="protein sequence ID" value="KAG9324973.1"/>
    <property type="molecule type" value="Genomic_DNA"/>
</dbReference>
<organism evidence="3 4">
    <name type="scientific">Mortierella alpina</name>
    <name type="common">Oleaginous fungus</name>
    <name type="synonym">Mortierella renispora</name>
    <dbReference type="NCBI Taxonomy" id="64518"/>
    <lineage>
        <taxon>Eukaryota</taxon>
        <taxon>Fungi</taxon>
        <taxon>Fungi incertae sedis</taxon>
        <taxon>Mucoromycota</taxon>
        <taxon>Mortierellomycotina</taxon>
        <taxon>Mortierellomycetes</taxon>
        <taxon>Mortierellales</taxon>
        <taxon>Mortierellaceae</taxon>
        <taxon>Mortierella</taxon>
    </lineage>
</organism>
<feature type="region of interest" description="Disordered" evidence="1">
    <location>
        <begin position="147"/>
        <end position="175"/>
    </location>
</feature>
<feature type="domain" description="SCP2" evidence="2">
    <location>
        <begin position="25"/>
        <end position="130"/>
    </location>
</feature>
<proteinExistence type="predicted"/>
<dbReference type="AlphaFoldDB" id="A0A9P8A516"/>
<protein>
    <recommendedName>
        <fullName evidence="2">SCP2 domain-containing protein</fullName>
    </recommendedName>
</protein>
<feature type="compositionally biased region" description="Basic and acidic residues" evidence="1">
    <location>
        <begin position="372"/>
        <end position="385"/>
    </location>
</feature>
<evidence type="ECO:0000259" key="2">
    <source>
        <dbReference type="Pfam" id="PF02036"/>
    </source>
</evidence>
<feature type="region of interest" description="Disordered" evidence="1">
    <location>
        <begin position="187"/>
        <end position="264"/>
    </location>
</feature>
<feature type="compositionally biased region" description="Acidic residues" evidence="1">
    <location>
        <begin position="319"/>
        <end position="328"/>
    </location>
</feature>
<feature type="compositionally biased region" description="Acidic residues" evidence="1">
    <location>
        <begin position="341"/>
        <end position="356"/>
    </location>
</feature>
<sequence>MANKPSAKAIAKLNATTLFPEIKKEIEKNPSLYAIRGFFIFNITKKGVPMTEWYLLFQGFDAPAAVSQKRPEIPKAKREEQPIPVAIFQLEDSDLLNFMSGGLTGSRGIVSGKIKIAGAMELAEQLEEIFRKAKGADKTLAYLEHKRGKSEKARARLSSESKAAPSKVQSLARRYSAMAKQADSNYVPQNNISKAPINTGATKTPAKVSPTATSTTSSTAAVAAAVSQPLTQTPEVASRQEEDDEDEERQKEVELKSKDTPLDVEKEIESTLQVADLSKKVQEVELVENTSEKEQETETETQVKAETVLMEEPVHQEPAEEPVQEQEQQEAVVEPEAVQEKEEEPVQEERKEEEEEKKEKEPEVVKAAVIEAKSETEAPVVEKEAPAAVVEEETKSASDAVDA</sequence>
<dbReference type="InterPro" id="IPR003033">
    <property type="entry name" value="SCP2_sterol-bd_dom"/>
</dbReference>
<accession>A0A9P8A516</accession>
<feature type="compositionally biased region" description="Low complexity" evidence="1">
    <location>
        <begin position="204"/>
        <end position="227"/>
    </location>
</feature>
<comment type="caution">
    <text evidence="3">The sequence shown here is derived from an EMBL/GenBank/DDBJ whole genome shotgun (WGS) entry which is preliminary data.</text>
</comment>
<feature type="compositionally biased region" description="Basic and acidic residues" evidence="1">
    <location>
        <begin position="150"/>
        <end position="159"/>
    </location>
</feature>
<dbReference type="Gene3D" id="3.30.1050.10">
    <property type="entry name" value="SCP2 sterol-binding domain"/>
    <property type="match status" value="1"/>
</dbReference>
<dbReference type="Pfam" id="PF02036">
    <property type="entry name" value="SCP2"/>
    <property type="match status" value="1"/>
</dbReference>
<dbReference type="SUPFAM" id="SSF55718">
    <property type="entry name" value="SCP-like"/>
    <property type="match status" value="1"/>
</dbReference>